<gene>
    <name evidence="1" type="ORF">GCM10022212_25810</name>
</gene>
<sequence length="90" mass="10050">MIDPVDGLTRPLPVHSESPIRQHFVSADSRHTALLTRDLFGDWIVMQAWSSKRNRRGGGKTHAVDNFDAGLAALASIAKIRRQRGYQLVD</sequence>
<protein>
    <recommendedName>
        <fullName evidence="3">WGR domain-containing protein</fullName>
    </recommendedName>
</protein>
<evidence type="ECO:0008006" key="3">
    <source>
        <dbReference type="Google" id="ProtNLM"/>
    </source>
</evidence>
<evidence type="ECO:0000313" key="2">
    <source>
        <dbReference type="Proteomes" id="UP001501353"/>
    </source>
</evidence>
<name>A0ABP7TIE6_9BURK</name>
<dbReference type="EMBL" id="BAAAZE010000010">
    <property type="protein sequence ID" value="GAA4026665.1"/>
    <property type="molecule type" value="Genomic_DNA"/>
</dbReference>
<evidence type="ECO:0000313" key="1">
    <source>
        <dbReference type="EMBL" id="GAA4026665.1"/>
    </source>
</evidence>
<accession>A0ABP7TIE6</accession>
<reference evidence="2" key="1">
    <citation type="journal article" date="2019" name="Int. J. Syst. Evol. Microbiol.">
        <title>The Global Catalogue of Microorganisms (GCM) 10K type strain sequencing project: providing services to taxonomists for standard genome sequencing and annotation.</title>
        <authorList>
            <consortium name="The Broad Institute Genomics Platform"/>
            <consortium name="The Broad Institute Genome Sequencing Center for Infectious Disease"/>
            <person name="Wu L."/>
            <person name="Ma J."/>
        </authorList>
    </citation>
    <scope>NUCLEOTIDE SEQUENCE [LARGE SCALE GENOMIC DNA]</scope>
    <source>
        <strain evidence="2">JCM 16673</strain>
    </source>
</reference>
<dbReference type="RefSeq" id="WP_344763766.1">
    <property type="nucleotide sequence ID" value="NZ_BAAAZE010000010.1"/>
</dbReference>
<keyword evidence="2" id="KW-1185">Reference proteome</keyword>
<organism evidence="1 2">
    <name type="scientific">Actimicrobium antarcticum</name>
    <dbReference type="NCBI Taxonomy" id="1051899"/>
    <lineage>
        <taxon>Bacteria</taxon>
        <taxon>Pseudomonadati</taxon>
        <taxon>Pseudomonadota</taxon>
        <taxon>Betaproteobacteria</taxon>
        <taxon>Burkholderiales</taxon>
        <taxon>Oxalobacteraceae</taxon>
        <taxon>Actimicrobium</taxon>
    </lineage>
</organism>
<dbReference type="Proteomes" id="UP001501353">
    <property type="component" value="Unassembled WGS sequence"/>
</dbReference>
<proteinExistence type="predicted"/>
<comment type="caution">
    <text evidence="1">The sequence shown here is derived from an EMBL/GenBank/DDBJ whole genome shotgun (WGS) entry which is preliminary data.</text>
</comment>